<organism evidence="2 3">
    <name type="scientific">Portunus trituberculatus</name>
    <name type="common">Swimming crab</name>
    <name type="synonym">Neptunus trituberculatus</name>
    <dbReference type="NCBI Taxonomy" id="210409"/>
    <lineage>
        <taxon>Eukaryota</taxon>
        <taxon>Metazoa</taxon>
        <taxon>Ecdysozoa</taxon>
        <taxon>Arthropoda</taxon>
        <taxon>Crustacea</taxon>
        <taxon>Multicrustacea</taxon>
        <taxon>Malacostraca</taxon>
        <taxon>Eumalacostraca</taxon>
        <taxon>Eucarida</taxon>
        <taxon>Decapoda</taxon>
        <taxon>Pleocyemata</taxon>
        <taxon>Brachyura</taxon>
        <taxon>Eubrachyura</taxon>
        <taxon>Portunoidea</taxon>
        <taxon>Portunidae</taxon>
        <taxon>Portuninae</taxon>
        <taxon>Portunus</taxon>
    </lineage>
</organism>
<reference evidence="2 3" key="1">
    <citation type="submission" date="2019-05" db="EMBL/GenBank/DDBJ databases">
        <title>Another draft genome of Portunus trituberculatus and its Hox gene families provides insights of decapod evolution.</title>
        <authorList>
            <person name="Jeong J.-H."/>
            <person name="Song I."/>
            <person name="Kim S."/>
            <person name="Choi T."/>
            <person name="Kim D."/>
            <person name="Ryu S."/>
            <person name="Kim W."/>
        </authorList>
    </citation>
    <scope>NUCLEOTIDE SEQUENCE [LARGE SCALE GENOMIC DNA]</scope>
    <source>
        <tissue evidence="2">Muscle</tissue>
    </source>
</reference>
<evidence type="ECO:0000313" key="2">
    <source>
        <dbReference type="EMBL" id="MPC35708.1"/>
    </source>
</evidence>
<accession>A0A5B7ER05</accession>
<evidence type="ECO:0000313" key="3">
    <source>
        <dbReference type="Proteomes" id="UP000324222"/>
    </source>
</evidence>
<name>A0A5B7ER05_PORTR</name>
<comment type="caution">
    <text evidence="2">The sequence shown here is derived from an EMBL/GenBank/DDBJ whole genome shotgun (WGS) entry which is preliminary data.</text>
</comment>
<dbReference type="Proteomes" id="UP000324222">
    <property type="component" value="Unassembled WGS sequence"/>
</dbReference>
<dbReference type="AlphaFoldDB" id="A0A5B7ER05"/>
<evidence type="ECO:0000256" key="1">
    <source>
        <dbReference type="SAM" id="MobiDB-lite"/>
    </source>
</evidence>
<feature type="compositionally biased region" description="Gly residues" evidence="1">
    <location>
        <begin position="51"/>
        <end position="62"/>
    </location>
</feature>
<feature type="region of interest" description="Disordered" evidence="1">
    <location>
        <begin position="47"/>
        <end position="68"/>
    </location>
</feature>
<proteinExistence type="predicted"/>
<sequence length="79" mass="8303">MCRVKKCTPAQQHRQPMQGDARRSSAGLKEMCVSGCAVAWLGLSPSELGGPSRGRGGQGAPAGHGDPLLGWKVFLRDAE</sequence>
<protein>
    <submittedName>
        <fullName evidence="2">Uncharacterized protein</fullName>
    </submittedName>
</protein>
<feature type="region of interest" description="Disordered" evidence="1">
    <location>
        <begin position="1"/>
        <end position="24"/>
    </location>
</feature>
<keyword evidence="3" id="KW-1185">Reference proteome</keyword>
<dbReference type="EMBL" id="VSRR010003328">
    <property type="protein sequence ID" value="MPC35708.1"/>
    <property type="molecule type" value="Genomic_DNA"/>
</dbReference>
<gene>
    <name evidence="2" type="ORF">E2C01_029138</name>
</gene>